<feature type="transmembrane region" description="Helical" evidence="9">
    <location>
        <begin position="389"/>
        <end position="409"/>
    </location>
</feature>
<feature type="transmembrane region" description="Helical" evidence="9">
    <location>
        <begin position="248"/>
        <end position="266"/>
    </location>
</feature>
<dbReference type="GO" id="GO:0006825">
    <property type="term" value="P:copper ion transport"/>
    <property type="evidence" value="ECO:0007669"/>
    <property type="project" value="InterPro"/>
</dbReference>
<feature type="transmembrane region" description="Helical" evidence="9">
    <location>
        <begin position="278"/>
        <end position="301"/>
    </location>
</feature>
<reference evidence="13" key="1">
    <citation type="submission" date="2020-06" db="EMBL/GenBank/DDBJ databases">
        <title>Whole Genome Sequence of Bradyrhizobium sp. Strain 1S1.</title>
        <authorList>
            <person name="Bromfield E.S.P."/>
            <person name="Cloutier S."/>
        </authorList>
    </citation>
    <scope>NUCLEOTIDE SEQUENCE [LARGE SCALE GENOMIC DNA]</scope>
    <source>
        <strain evidence="13">1S1</strain>
    </source>
</reference>
<dbReference type="Gene3D" id="2.60.40.1220">
    <property type="match status" value="1"/>
</dbReference>
<feature type="transmembrane region" description="Helical" evidence="9">
    <location>
        <begin position="211"/>
        <end position="236"/>
    </location>
</feature>
<dbReference type="PANTHER" id="PTHR34820">
    <property type="entry name" value="INNER MEMBRANE PROTEIN YEBZ"/>
    <property type="match status" value="1"/>
</dbReference>
<evidence type="ECO:0000256" key="7">
    <source>
        <dbReference type="ARBA" id="ARBA00023008"/>
    </source>
</evidence>
<evidence type="ECO:0000256" key="8">
    <source>
        <dbReference type="ARBA" id="ARBA00023136"/>
    </source>
</evidence>
<dbReference type="GO" id="GO:0005886">
    <property type="term" value="C:plasma membrane"/>
    <property type="evidence" value="ECO:0007669"/>
    <property type="project" value="UniProtKB-SubCell"/>
</dbReference>
<dbReference type="AlphaFoldDB" id="A0A974A2U7"/>
<accession>A0A974A2U7</accession>
<gene>
    <name evidence="13" type="ORF">HAP48_024095</name>
    <name evidence="14" type="ORF">WDK88_21645</name>
</gene>
<reference evidence="14" key="3">
    <citation type="submission" date="2024-03" db="EMBL/GenBank/DDBJ databases">
        <authorList>
            <person name="Bromfield E.S.P."/>
            <person name="Cloutier S."/>
        </authorList>
    </citation>
    <scope>NUCLEOTIDE SEQUENCE</scope>
    <source>
        <strain evidence="14">5S5</strain>
    </source>
</reference>
<feature type="domain" description="CopC" evidence="11">
    <location>
        <begin position="31"/>
        <end position="121"/>
    </location>
</feature>
<keyword evidence="15" id="KW-1185">Reference proteome</keyword>
<keyword evidence="3 9" id="KW-0812">Transmembrane</keyword>
<keyword evidence="2" id="KW-1003">Cell membrane</keyword>
<keyword evidence="5 10" id="KW-0732">Signal</keyword>
<name>A0A974A2U7_9BRAD</name>
<dbReference type="SUPFAM" id="SSF81296">
    <property type="entry name" value="E set domains"/>
    <property type="match status" value="1"/>
</dbReference>
<evidence type="ECO:0000256" key="10">
    <source>
        <dbReference type="SAM" id="SignalP"/>
    </source>
</evidence>
<organism evidence="13">
    <name type="scientific">Bradyrhizobium septentrionale</name>
    <dbReference type="NCBI Taxonomy" id="1404411"/>
    <lineage>
        <taxon>Bacteria</taxon>
        <taxon>Pseudomonadati</taxon>
        <taxon>Pseudomonadota</taxon>
        <taxon>Alphaproteobacteria</taxon>
        <taxon>Hyphomicrobiales</taxon>
        <taxon>Nitrobacteraceae</taxon>
        <taxon>Bradyrhizobium</taxon>
    </lineage>
</organism>
<dbReference type="RefSeq" id="WP_166205382.1">
    <property type="nucleotide sequence ID" value="NZ_CP088285.1"/>
</dbReference>
<evidence type="ECO:0000256" key="2">
    <source>
        <dbReference type="ARBA" id="ARBA00022475"/>
    </source>
</evidence>
<feature type="domain" description="Copper resistance protein D" evidence="12">
    <location>
        <begin position="308"/>
        <end position="407"/>
    </location>
</feature>
<keyword evidence="8 9" id="KW-0472">Membrane</keyword>
<feature type="chain" id="PRO_5036708670" evidence="10">
    <location>
        <begin position="33"/>
        <end position="528"/>
    </location>
</feature>
<evidence type="ECO:0000256" key="9">
    <source>
        <dbReference type="SAM" id="Phobius"/>
    </source>
</evidence>
<evidence type="ECO:0000313" key="14">
    <source>
        <dbReference type="EMBL" id="WXC83991.1"/>
    </source>
</evidence>
<comment type="subcellular location">
    <subcellularLocation>
        <location evidence="1">Cell membrane</location>
        <topology evidence="1">Multi-pass membrane protein</topology>
    </subcellularLocation>
</comment>
<evidence type="ECO:0000259" key="12">
    <source>
        <dbReference type="Pfam" id="PF05425"/>
    </source>
</evidence>
<dbReference type="InterPro" id="IPR008457">
    <property type="entry name" value="Cu-R_CopD_dom"/>
</dbReference>
<dbReference type="Proteomes" id="UP001432046">
    <property type="component" value="Chromosome"/>
</dbReference>
<dbReference type="InterPro" id="IPR014756">
    <property type="entry name" value="Ig_E-set"/>
</dbReference>
<dbReference type="EMBL" id="CP147711">
    <property type="protein sequence ID" value="WXC83991.1"/>
    <property type="molecule type" value="Genomic_DNA"/>
</dbReference>
<evidence type="ECO:0000256" key="3">
    <source>
        <dbReference type="ARBA" id="ARBA00022692"/>
    </source>
</evidence>
<feature type="signal peptide" evidence="10">
    <location>
        <begin position="1"/>
        <end position="32"/>
    </location>
</feature>
<keyword evidence="4" id="KW-0479">Metal-binding</keyword>
<dbReference type="Pfam" id="PF05425">
    <property type="entry name" value="CopD"/>
    <property type="match status" value="1"/>
</dbReference>
<sequence length="528" mass="55370">MRRVASLAGSLAASLAALLVALCLATSAHAHAVLIAAEPADGSVLTEAPKTVVLRFNEAVAPTAVSLLDAAGKPRDVAIRAVDQSVTVTLPAGLPQGTQVISYRVVSQDGHPVAGSLLFSIGVVSGSAAPSGDGVLDALIWLVRLGLYLGLFAGVGGVFFAAWIGQGPAGERLIMWSLVTGLVGAVASLGLQGVDLLNLPLSGMLTWAAWAGAAGTSLFPAMLLAIAAMLIAAIAWRSPSFGAAFVRTAIAMICVGLSFAVSGHAATASPQWLTRTALFIHGVGLAFWMGSLAPLAVLAWQRKESLLRVLQRFSTIAVPVVTLIALSGLALAVVQLESFRALIDTGYGNIMLVKLGLVVLLLGFAALNRLVFTPAIAREFHRTRPLQRSIALEFVLMIAILGLVALWRFTPPPRALAMSTDVPLAVHIHADAAMFQVLIAPGKVGQNDFVLQLMNGDASPFAAKEATLTLSLPDRGIEPMERSAALGADGYWHVKKVPLPVPGRWHMQIDALVTDFKKVTLEDDFEVR</sequence>
<dbReference type="InterPro" id="IPR014755">
    <property type="entry name" value="Cu-Rt/internalin_Ig-like"/>
</dbReference>
<dbReference type="InterPro" id="IPR007348">
    <property type="entry name" value="CopC_dom"/>
</dbReference>
<dbReference type="InterPro" id="IPR032694">
    <property type="entry name" value="CopC/D"/>
</dbReference>
<evidence type="ECO:0000256" key="6">
    <source>
        <dbReference type="ARBA" id="ARBA00022989"/>
    </source>
</evidence>
<feature type="transmembrane region" description="Helical" evidence="9">
    <location>
        <begin position="313"/>
        <end position="334"/>
    </location>
</feature>
<evidence type="ECO:0000256" key="5">
    <source>
        <dbReference type="ARBA" id="ARBA00022729"/>
    </source>
</evidence>
<keyword evidence="7" id="KW-0186">Copper</keyword>
<protein>
    <submittedName>
        <fullName evidence="13">CopD family protein</fullName>
    </submittedName>
</protein>
<evidence type="ECO:0000259" key="11">
    <source>
        <dbReference type="Pfam" id="PF04234"/>
    </source>
</evidence>
<evidence type="ECO:0000313" key="15">
    <source>
        <dbReference type="Proteomes" id="UP001432046"/>
    </source>
</evidence>
<proteinExistence type="predicted"/>
<feature type="transmembrane region" description="Helical" evidence="9">
    <location>
        <begin position="173"/>
        <end position="191"/>
    </location>
</feature>
<dbReference type="GO" id="GO:0005507">
    <property type="term" value="F:copper ion binding"/>
    <property type="evidence" value="ECO:0007669"/>
    <property type="project" value="InterPro"/>
</dbReference>
<dbReference type="Pfam" id="PF04234">
    <property type="entry name" value="CopC"/>
    <property type="match status" value="1"/>
</dbReference>
<reference evidence="14" key="2">
    <citation type="journal article" date="2021" name="Int. J. Syst. Evol. Microbiol.">
        <title>Bradyrhizobium septentrionale sp. nov. (sv. septentrionale) and Bradyrhizobium quebecense sp. nov. (sv. septentrionale) associated with legumes native to Canada possess rearranged symbiosis genes and numerous insertion sequences.</title>
        <authorList>
            <person name="Bromfield E.S.P."/>
            <person name="Cloutier S."/>
        </authorList>
    </citation>
    <scope>NUCLEOTIDE SEQUENCE</scope>
    <source>
        <strain evidence="14">5S5</strain>
    </source>
</reference>
<dbReference type="GO" id="GO:0046688">
    <property type="term" value="P:response to copper ion"/>
    <property type="evidence" value="ECO:0007669"/>
    <property type="project" value="InterPro"/>
</dbReference>
<dbReference type="PANTHER" id="PTHR34820:SF4">
    <property type="entry name" value="INNER MEMBRANE PROTEIN YEBZ"/>
    <property type="match status" value="1"/>
</dbReference>
<feature type="transmembrane region" description="Helical" evidence="9">
    <location>
        <begin position="346"/>
        <end position="368"/>
    </location>
</feature>
<dbReference type="GO" id="GO:0042597">
    <property type="term" value="C:periplasmic space"/>
    <property type="evidence" value="ECO:0007669"/>
    <property type="project" value="InterPro"/>
</dbReference>
<evidence type="ECO:0000313" key="13">
    <source>
        <dbReference type="EMBL" id="NVI45987.1"/>
    </source>
</evidence>
<keyword evidence="6 9" id="KW-1133">Transmembrane helix</keyword>
<evidence type="ECO:0000256" key="4">
    <source>
        <dbReference type="ARBA" id="ARBA00022723"/>
    </source>
</evidence>
<evidence type="ECO:0000256" key="1">
    <source>
        <dbReference type="ARBA" id="ARBA00004651"/>
    </source>
</evidence>
<feature type="transmembrane region" description="Helical" evidence="9">
    <location>
        <begin position="138"/>
        <end position="161"/>
    </location>
</feature>
<dbReference type="EMBL" id="JAAOLE020000001">
    <property type="protein sequence ID" value="NVI45987.1"/>
    <property type="molecule type" value="Genomic_DNA"/>
</dbReference>